<dbReference type="AlphaFoldDB" id="A0A0F9NQI8"/>
<evidence type="ECO:0000313" key="1">
    <source>
        <dbReference type="EMBL" id="KKN14277.1"/>
    </source>
</evidence>
<protein>
    <submittedName>
        <fullName evidence="1">Uncharacterized protein</fullName>
    </submittedName>
</protein>
<gene>
    <name evidence="1" type="ORF">LCGC14_0997650</name>
</gene>
<name>A0A0F9NQI8_9ZZZZ</name>
<sequence>MSTINSIGIASSLITNNQTTATQQANAVSNSTTAAISTDSASTQDKVEISTRAQKIQKLNEEFFSKGMDSFAVTQGFIQRLADYGLITADEATKLGASAETSESGDASTVGELSTFIDSFSESLKKTDPNDTLIDILQQAKTVLDNFNSPTQSSQNINISQVSGQLQNYIDTSGEKLSATDKQSINQLVSALDVASILTPGKNTTSQINSYLAIKNM</sequence>
<proteinExistence type="predicted"/>
<reference evidence="1" key="1">
    <citation type="journal article" date="2015" name="Nature">
        <title>Complex archaea that bridge the gap between prokaryotes and eukaryotes.</title>
        <authorList>
            <person name="Spang A."/>
            <person name="Saw J.H."/>
            <person name="Jorgensen S.L."/>
            <person name="Zaremba-Niedzwiedzka K."/>
            <person name="Martijn J."/>
            <person name="Lind A.E."/>
            <person name="van Eijk R."/>
            <person name="Schleper C."/>
            <person name="Guy L."/>
            <person name="Ettema T.J."/>
        </authorList>
    </citation>
    <scope>NUCLEOTIDE SEQUENCE</scope>
</reference>
<organism evidence="1">
    <name type="scientific">marine sediment metagenome</name>
    <dbReference type="NCBI Taxonomy" id="412755"/>
    <lineage>
        <taxon>unclassified sequences</taxon>
        <taxon>metagenomes</taxon>
        <taxon>ecological metagenomes</taxon>
    </lineage>
</organism>
<comment type="caution">
    <text evidence="1">The sequence shown here is derived from an EMBL/GenBank/DDBJ whole genome shotgun (WGS) entry which is preliminary data.</text>
</comment>
<dbReference type="EMBL" id="LAZR01003833">
    <property type="protein sequence ID" value="KKN14277.1"/>
    <property type="molecule type" value="Genomic_DNA"/>
</dbReference>
<accession>A0A0F9NQI8</accession>